<accession>A0A0A1UH42</accession>
<reference evidence="2 3" key="1">
    <citation type="submission" date="2012-10" db="EMBL/GenBank/DDBJ databases">
        <authorList>
            <person name="Zafar N."/>
            <person name="Inman J."/>
            <person name="Hall N."/>
            <person name="Lorenzi H."/>
            <person name="Caler E."/>
        </authorList>
    </citation>
    <scope>NUCLEOTIDE SEQUENCE [LARGE SCALE GENOMIC DNA]</scope>
    <source>
        <strain evidence="2 3">IP1</strain>
    </source>
</reference>
<dbReference type="GeneID" id="14893655"/>
<dbReference type="AlphaFoldDB" id="A0A0A1UH42"/>
<dbReference type="EMBL" id="KB206184">
    <property type="protein sequence ID" value="ELP94633.1"/>
    <property type="molecule type" value="Genomic_DNA"/>
</dbReference>
<protein>
    <submittedName>
        <fullName evidence="2">Uncharacterized protein</fullName>
    </submittedName>
</protein>
<proteinExistence type="predicted"/>
<dbReference type="KEGG" id="eiv:EIN_498330"/>
<feature type="compositionally biased region" description="Basic and acidic residues" evidence="1">
    <location>
        <begin position="12"/>
        <end position="26"/>
    </location>
</feature>
<organism evidence="2 3">
    <name type="scientific">Entamoeba invadens IP1</name>
    <dbReference type="NCBI Taxonomy" id="370355"/>
    <lineage>
        <taxon>Eukaryota</taxon>
        <taxon>Amoebozoa</taxon>
        <taxon>Evosea</taxon>
        <taxon>Archamoebae</taxon>
        <taxon>Mastigamoebida</taxon>
        <taxon>Entamoebidae</taxon>
        <taxon>Entamoeba</taxon>
    </lineage>
</organism>
<gene>
    <name evidence="2" type="ORF">EIN_498330</name>
</gene>
<keyword evidence="3" id="KW-1185">Reference proteome</keyword>
<feature type="region of interest" description="Disordered" evidence="1">
    <location>
        <begin position="1"/>
        <end position="26"/>
    </location>
</feature>
<dbReference type="VEuPathDB" id="AmoebaDB:EIN_498330"/>
<sequence>MPKFIQKKSSKKIKEKEKHDAKKPEKFEQTPYEFGKLLKMVKKIGYENSTGLSHELLEKDYRGILGLPPKKIHMNYREYQEKLLKIKNEKQMNNLRGREEEAVVPLSQRKWENSNKVSKTEAFRIREALTFHEQSAKTKNGQLFFNASIHDITHKNNPGLELRKIKTGKERDMINKAKMKRSKKLYNTK</sequence>
<name>A0A0A1UH42_ENTIV</name>
<evidence type="ECO:0000313" key="2">
    <source>
        <dbReference type="EMBL" id="ELP94633.1"/>
    </source>
</evidence>
<feature type="compositionally biased region" description="Basic residues" evidence="1">
    <location>
        <begin position="1"/>
        <end position="11"/>
    </location>
</feature>
<dbReference type="Proteomes" id="UP000014680">
    <property type="component" value="Unassembled WGS sequence"/>
</dbReference>
<evidence type="ECO:0000256" key="1">
    <source>
        <dbReference type="SAM" id="MobiDB-lite"/>
    </source>
</evidence>
<evidence type="ECO:0000313" key="3">
    <source>
        <dbReference type="Proteomes" id="UP000014680"/>
    </source>
</evidence>
<dbReference type="RefSeq" id="XP_004261404.1">
    <property type="nucleotide sequence ID" value="XM_004261356.1"/>
</dbReference>